<accession>A0A5J4VSV0</accession>
<protein>
    <submittedName>
        <fullName evidence="1">Uncharacterized protein</fullName>
    </submittedName>
</protein>
<dbReference type="Proteomes" id="UP000324800">
    <property type="component" value="Unassembled WGS sequence"/>
</dbReference>
<evidence type="ECO:0000313" key="1">
    <source>
        <dbReference type="EMBL" id="KAA6385672.1"/>
    </source>
</evidence>
<dbReference type="AlphaFoldDB" id="A0A5J4VSV0"/>
<reference evidence="1 2" key="1">
    <citation type="submission" date="2019-03" db="EMBL/GenBank/DDBJ databases">
        <title>Single cell metagenomics reveals metabolic interactions within the superorganism composed of flagellate Streblomastix strix and complex community of Bacteroidetes bacteria on its surface.</title>
        <authorList>
            <person name="Treitli S.C."/>
            <person name="Kolisko M."/>
            <person name="Husnik F."/>
            <person name="Keeling P."/>
            <person name="Hampl V."/>
        </authorList>
    </citation>
    <scope>NUCLEOTIDE SEQUENCE [LARGE SCALE GENOMIC DNA]</scope>
    <source>
        <strain evidence="1">ST1C</strain>
    </source>
</reference>
<sequence length="367" mass="43590">MARCGVKQWHGMLRCQQKCLAREEDLEDSMEEEETNGKGKVMKYISSVIKQVELHKQDKFFMKRLLHLITFGYFYYKKDMMKTIKATSMIEQLLSILRELDEGQDQLQVMITSVLYLVGSIDKVREIMRQSKRKDHKIGGSFIFWGEKKDEDEEMSEQNLEITHIDEDQLMSCSVDMDEQILERDEDLIQKDKIQENEKLSSDDSQNFINFDDLMNQMKQQENILPIISQEDKLKQSELVLQTKIPQRVFEKNIFRVCCQFSELKNTRRFGFIAEDSEVLNNIPVANKDFRAVTYDDKDGTIRLGWHEIFKWNPTIKTNQQQWFTFEVDLREDIPYNTIRLFIESEEAPIIFVNIPKKVKIYKQKLT</sequence>
<proteinExistence type="predicted"/>
<name>A0A5J4VSV0_9EUKA</name>
<dbReference type="EMBL" id="SNRW01005159">
    <property type="protein sequence ID" value="KAA6385672.1"/>
    <property type="molecule type" value="Genomic_DNA"/>
</dbReference>
<gene>
    <name evidence="1" type="ORF">EZS28_018804</name>
</gene>
<comment type="caution">
    <text evidence="1">The sequence shown here is derived from an EMBL/GenBank/DDBJ whole genome shotgun (WGS) entry which is preliminary data.</text>
</comment>
<evidence type="ECO:0000313" key="2">
    <source>
        <dbReference type="Proteomes" id="UP000324800"/>
    </source>
</evidence>
<organism evidence="1 2">
    <name type="scientific">Streblomastix strix</name>
    <dbReference type="NCBI Taxonomy" id="222440"/>
    <lineage>
        <taxon>Eukaryota</taxon>
        <taxon>Metamonada</taxon>
        <taxon>Preaxostyla</taxon>
        <taxon>Oxymonadida</taxon>
        <taxon>Streblomastigidae</taxon>
        <taxon>Streblomastix</taxon>
    </lineage>
</organism>